<gene>
    <name evidence="2" type="ORF">OG375_21760</name>
</gene>
<protein>
    <submittedName>
        <fullName evidence="2">HNH endonuclease</fullName>
    </submittedName>
</protein>
<evidence type="ECO:0000313" key="2">
    <source>
        <dbReference type="EMBL" id="WUI80557.1"/>
    </source>
</evidence>
<accession>A0ABZ1PBE7</accession>
<sequence length="308" mass="33961">MVRYKYTPEALAAAAAAARNITEVMRLLGVRVSGGSHAHISRQLKRFGIDTSHFTGQAHSKGRRGERRTTSAELLVVLPEGSRRTPGVRLKWALGTLGVPQECEGCGIGPVWRGAPLILHVDHINGDFLDNRPPNLRLLCPNCHSQTPTYAGRRNRARIPTVPVHPAPGDQERSHETAGSGRRPATREDLVNLFGQVDAQQVTALEAARQLDWSPAYLHKVRRKLEQDGVLRPRPDRRWRSRAHRDVVIEQALAHPDVGPKRLSGILRNLPGRACRVSHGTVSTILREAGLNTVDARRSRLRALAGVA</sequence>
<evidence type="ECO:0000313" key="3">
    <source>
        <dbReference type="Proteomes" id="UP001346877"/>
    </source>
</evidence>
<dbReference type="SUPFAM" id="SSF46689">
    <property type="entry name" value="Homeodomain-like"/>
    <property type="match status" value="1"/>
</dbReference>
<feature type="region of interest" description="Disordered" evidence="1">
    <location>
        <begin position="160"/>
        <end position="184"/>
    </location>
</feature>
<keyword evidence="2" id="KW-0255">Endonuclease</keyword>
<proteinExistence type="predicted"/>
<keyword evidence="2" id="KW-0540">Nuclease</keyword>
<organism evidence="2 3">
    <name type="scientific">Micromonospora zamorensis</name>
    <dbReference type="NCBI Taxonomy" id="709883"/>
    <lineage>
        <taxon>Bacteria</taxon>
        <taxon>Bacillati</taxon>
        <taxon>Actinomycetota</taxon>
        <taxon>Actinomycetes</taxon>
        <taxon>Micromonosporales</taxon>
        <taxon>Micromonosporaceae</taxon>
        <taxon>Micromonospora</taxon>
    </lineage>
</organism>
<dbReference type="InterPro" id="IPR003615">
    <property type="entry name" value="HNH_nuc"/>
</dbReference>
<name>A0ABZ1PBE7_9ACTN</name>
<evidence type="ECO:0000256" key="1">
    <source>
        <dbReference type="SAM" id="MobiDB-lite"/>
    </source>
</evidence>
<dbReference type="GO" id="GO:0004519">
    <property type="term" value="F:endonuclease activity"/>
    <property type="evidence" value="ECO:0007669"/>
    <property type="project" value="UniProtKB-KW"/>
</dbReference>
<dbReference type="InterPro" id="IPR009057">
    <property type="entry name" value="Homeodomain-like_sf"/>
</dbReference>
<dbReference type="EMBL" id="CP107941">
    <property type="protein sequence ID" value="WUI80557.1"/>
    <property type="molecule type" value="Genomic_DNA"/>
</dbReference>
<dbReference type="CDD" id="cd00085">
    <property type="entry name" value="HNHc"/>
    <property type="match status" value="1"/>
</dbReference>
<keyword evidence="3" id="KW-1185">Reference proteome</keyword>
<reference evidence="2 3" key="1">
    <citation type="submission" date="2022-10" db="EMBL/GenBank/DDBJ databases">
        <title>The complete genomes of actinobacterial strains from the NBC collection.</title>
        <authorList>
            <person name="Joergensen T.S."/>
            <person name="Alvarez Arevalo M."/>
            <person name="Sterndorff E.B."/>
            <person name="Faurdal D."/>
            <person name="Vuksanovic O."/>
            <person name="Mourched A.-S."/>
            <person name="Charusanti P."/>
            <person name="Shaw S."/>
            <person name="Blin K."/>
            <person name="Weber T."/>
        </authorList>
    </citation>
    <scope>NUCLEOTIDE SEQUENCE [LARGE SCALE GENOMIC DNA]</scope>
    <source>
        <strain evidence="2 3">NBC_00396</strain>
    </source>
</reference>
<dbReference type="Proteomes" id="UP001346877">
    <property type="component" value="Chromosome"/>
</dbReference>
<keyword evidence="2" id="KW-0378">Hydrolase</keyword>
<dbReference type="RefSeq" id="WP_328366703.1">
    <property type="nucleotide sequence ID" value="NZ_CP107936.1"/>
</dbReference>